<protein>
    <recommendedName>
        <fullName evidence="3">Heme oxygenase</fullName>
    </recommendedName>
</protein>
<dbReference type="RefSeq" id="WP_142585667.1">
    <property type="nucleotide sequence ID" value="NZ_CABFPH010000119.1"/>
</dbReference>
<evidence type="ECO:0000313" key="2">
    <source>
        <dbReference type="Proteomes" id="UP000410984"/>
    </source>
</evidence>
<dbReference type="GO" id="GO:0004392">
    <property type="term" value="F:heme oxygenase (decyclizing) activity"/>
    <property type="evidence" value="ECO:0007669"/>
    <property type="project" value="InterPro"/>
</dbReference>
<evidence type="ECO:0000313" key="1">
    <source>
        <dbReference type="EMBL" id="VUD74363.1"/>
    </source>
</evidence>
<proteinExistence type="predicted"/>
<keyword evidence="2" id="KW-1185">Reference proteome</keyword>
<organism evidence="1 2">
    <name type="scientific">Methylobacterium symbioticum</name>
    <dbReference type="NCBI Taxonomy" id="2584084"/>
    <lineage>
        <taxon>Bacteria</taxon>
        <taxon>Pseudomonadati</taxon>
        <taxon>Pseudomonadota</taxon>
        <taxon>Alphaproteobacteria</taxon>
        <taxon>Hyphomicrobiales</taxon>
        <taxon>Methylobacteriaceae</taxon>
        <taxon>Methylobacterium</taxon>
    </lineage>
</organism>
<dbReference type="InterPro" id="IPR016053">
    <property type="entry name" value="Haem_Oase-like"/>
</dbReference>
<sequence length="194" mass="20513">MRDGLHARLRAATAPEHAGLERDLDWRARVATLPGYRDLLARLHGFHAAYEPAIGLALADEAFLGGRRRLARLDADLRHLGLAEPAIAALPRPEPIRLAGPAAATGALYVLEGSTLGGQVIGRHIGSVHGLTEEGLAYYRAHGPATGTMWASFRARLTLFEDDAAGEAALIEAAIATFAAMRAWLGAQAASRAA</sequence>
<dbReference type="InterPro" id="IPR016084">
    <property type="entry name" value="Haem_Oase-like_multi-hlx"/>
</dbReference>
<dbReference type="Gene3D" id="1.20.910.10">
    <property type="entry name" value="Heme oxygenase-like"/>
    <property type="match status" value="1"/>
</dbReference>
<dbReference type="SUPFAM" id="SSF48613">
    <property type="entry name" value="Heme oxygenase-like"/>
    <property type="match status" value="1"/>
</dbReference>
<dbReference type="OrthoDB" id="9149607at2"/>
<evidence type="ECO:0008006" key="3">
    <source>
        <dbReference type="Google" id="ProtNLM"/>
    </source>
</evidence>
<name>A0A509EM86_9HYPH</name>
<dbReference type="AlphaFoldDB" id="A0A509EM86"/>
<gene>
    <name evidence="1" type="ORF">MET9862_04992</name>
</gene>
<reference evidence="1 2" key="1">
    <citation type="submission" date="2019-06" db="EMBL/GenBank/DDBJ databases">
        <authorList>
            <person name="Rodrigo-Torres L."/>
            <person name="Arahal R. D."/>
            <person name="Lucena T."/>
        </authorList>
    </citation>
    <scope>NUCLEOTIDE SEQUENCE [LARGE SCALE GENOMIC DNA]</scope>
    <source>
        <strain evidence="1 2">SB0023/3</strain>
    </source>
</reference>
<dbReference type="GO" id="GO:0006788">
    <property type="term" value="P:heme oxidation"/>
    <property type="evidence" value="ECO:0007669"/>
    <property type="project" value="InterPro"/>
</dbReference>
<dbReference type="Proteomes" id="UP000410984">
    <property type="component" value="Unassembled WGS sequence"/>
</dbReference>
<accession>A0A509EM86</accession>
<dbReference type="Pfam" id="PF01126">
    <property type="entry name" value="Heme_oxygenase"/>
    <property type="match status" value="1"/>
</dbReference>
<dbReference type="EMBL" id="CABFPH010000119">
    <property type="protein sequence ID" value="VUD74363.1"/>
    <property type="molecule type" value="Genomic_DNA"/>
</dbReference>
<dbReference type="CDD" id="cd19166">
    <property type="entry name" value="HemeO-bac"/>
    <property type="match status" value="1"/>
</dbReference>